<reference evidence="3 4" key="2">
    <citation type="submission" date="2024-05" db="EMBL/GenBank/DDBJ databases">
        <authorList>
            <person name="Chen Y."/>
            <person name="Shah S."/>
            <person name="Dougan E. K."/>
            <person name="Thang M."/>
            <person name="Chan C."/>
        </authorList>
    </citation>
    <scope>NUCLEOTIDE SEQUENCE [LARGE SCALE GENOMIC DNA]</scope>
</reference>
<evidence type="ECO:0000313" key="2">
    <source>
        <dbReference type="EMBL" id="CAI3978836.1"/>
    </source>
</evidence>
<protein>
    <submittedName>
        <fullName evidence="2">Uncharacterized protein</fullName>
    </submittedName>
</protein>
<sequence>MRPLRKDGAHGAHGAHGADGARELPAIMPTHRLRSKTELRDVYPRMGGVYPRLPALKLPLLPNQSNEDLLSKTGPMPSKAAKRSWTPGRGGRSWKLPEAQMTAREPRETRAIPGVPEFITSITFGVEDVDIVDILSQRMVGCRPVPGPSRPAAVGPPRRCGACARCAGARRRRRGTTAGAGPRRVGRRRGVQAHDINSYEKASWSAFDGGAGLVSQQLVAQQNRQRFGRPSIQVEVEEEEPAVTRPPLPFVSDLISPQAQAVVEVRRGGGWW</sequence>
<evidence type="ECO:0000256" key="1">
    <source>
        <dbReference type="SAM" id="MobiDB-lite"/>
    </source>
</evidence>
<feature type="region of interest" description="Disordered" evidence="1">
    <location>
        <begin position="66"/>
        <end position="107"/>
    </location>
</feature>
<gene>
    <name evidence="2" type="ORF">C1SCF055_LOCUS6835</name>
</gene>
<dbReference type="EMBL" id="CAMXCT020000440">
    <property type="protein sequence ID" value="CAL1132211.1"/>
    <property type="molecule type" value="Genomic_DNA"/>
</dbReference>
<dbReference type="AlphaFoldDB" id="A0A9P1BVK1"/>
<dbReference type="EMBL" id="CAMXCT010000440">
    <property type="protein sequence ID" value="CAI3978836.1"/>
    <property type="molecule type" value="Genomic_DNA"/>
</dbReference>
<feature type="region of interest" description="Disordered" evidence="1">
    <location>
        <begin position="1"/>
        <end position="24"/>
    </location>
</feature>
<evidence type="ECO:0000313" key="3">
    <source>
        <dbReference type="EMBL" id="CAL4766148.1"/>
    </source>
</evidence>
<evidence type="ECO:0000313" key="4">
    <source>
        <dbReference type="Proteomes" id="UP001152797"/>
    </source>
</evidence>
<accession>A0A9P1BVK1</accession>
<organism evidence="2">
    <name type="scientific">Cladocopium goreaui</name>
    <dbReference type="NCBI Taxonomy" id="2562237"/>
    <lineage>
        <taxon>Eukaryota</taxon>
        <taxon>Sar</taxon>
        <taxon>Alveolata</taxon>
        <taxon>Dinophyceae</taxon>
        <taxon>Suessiales</taxon>
        <taxon>Symbiodiniaceae</taxon>
        <taxon>Cladocopium</taxon>
    </lineage>
</organism>
<keyword evidence="4" id="KW-1185">Reference proteome</keyword>
<proteinExistence type="predicted"/>
<comment type="caution">
    <text evidence="2">The sequence shown here is derived from an EMBL/GenBank/DDBJ whole genome shotgun (WGS) entry which is preliminary data.</text>
</comment>
<dbReference type="EMBL" id="CAMXCT030000440">
    <property type="protein sequence ID" value="CAL4766148.1"/>
    <property type="molecule type" value="Genomic_DNA"/>
</dbReference>
<dbReference type="Proteomes" id="UP001152797">
    <property type="component" value="Unassembled WGS sequence"/>
</dbReference>
<feature type="compositionally biased region" description="Basic and acidic residues" evidence="1">
    <location>
        <begin position="1"/>
        <end position="10"/>
    </location>
</feature>
<reference evidence="2" key="1">
    <citation type="submission" date="2022-10" db="EMBL/GenBank/DDBJ databases">
        <authorList>
            <person name="Chen Y."/>
            <person name="Dougan E. K."/>
            <person name="Chan C."/>
            <person name="Rhodes N."/>
            <person name="Thang M."/>
        </authorList>
    </citation>
    <scope>NUCLEOTIDE SEQUENCE</scope>
</reference>
<name>A0A9P1BVK1_9DINO</name>